<dbReference type="eggNOG" id="ENOG502S7P6">
    <property type="taxonomic scope" value="Eukaryota"/>
</dbReference>
<feature type="region of interest" description="Disordered" evidence="1">
    <location>
        <begin position="544"/>
        <end position="662"/>
    </location>
</feature>
<name>T0Q8L4_SAPDV</name>
<organism evidence="2 3">
    <name type="scientific">Saprolegnia diclina (strain VS20)</name>
    <dbReference type="NCBI Taxonomy" id="1156394"/>
    <lineage>
        <taxon>Eukaryota</taxon>
        <taxon>Sar</taxon>
        <taxon>Stramenopiles</taxon>
        <taxon>Oomycota</taxon>
        <taxon>Saprolegniomycetes</taxon>
        <taxon>Saprolegniales</taxon>
        <taxon>Saprolegniaceae</taxon>
        <taxon>Saprolegnia</taxon>
    </lineage>
</organism>
<feature type="region of interest" description="Disordered" evidence="1">
    <location>
        <begin position="42"/>
        <end position="61"/>
    </location>
</feature>
<feature type="compositionally biased region" description="Basic and acidic residues" evidence="1">
    <location>
        <begin position="548"/>
        <end position="561"/>
    </location>
</feature>
<evidence type="ECO:0000313" key="2">
    <source>
        <dbReference type="EMBL" id="EQC34244.1"/>
    </source>
</evidence>
<dbReference type="STRING" id="1156394.T0Q8L4"/>
<dbReference type="GeneID" id="19949173"/>
<feature type="region of interest" description="Disordered" evidence="1">
    <location>
        <begin position="403"/>
        <end position="492"/>
    </location>
</feature>
<keyword evidence="3" id="KW-1185">Reference proteome</keyword>
<reference evidence="2 3" key="1">
    <citation type="submission" date="2012-04" db="EMBL/GenBank/DDBJ databases">
        <title>The Genome Sequence of Saprolegnia declina VS20.</title>
        <authorList>
            <consortium name="The Broad Institute Genome Sequencing Platform"/>
            <person name="Russ C."/>
            <person name="Nusbaum C."/>
            <person name="Tyler B."/>
            <person name="van West P."/>
            <person name="Dieguez-Uribeondo J."/>
            <person name="de Bruijn I."/>
            <person name="Tripathy S."/>
            <person name="Jiang R."/>
            <person name="Young S.K."/>
            <person name="Zeng Q."/>
            <person name="Gargeya S."/>
            <person name="Fitzgerald M."/>
            <person name="Haas B."/>
            <person name="Abouelleil A."/>
            <person name="Alvarado L."/>
            <person name="Arachchi H.M."/>
            <person name="Berlin A."/>
            <person name="Chapman S.B."/>
            <person name="Goldberg J."/>
            <person name="Griggs A."/>
            <person name="Gujja S."/>
            <person name="Hansen M."/>
            <person name="Howarth C."/>
            <person name="Imamovic A."/>
            <person name="Larimer J."/>
            <person name="McCowen C."/>
            <person name="Montmayeur A."/>
            <person name="Murphy C."/>
            <person name="Neiman D."/>
            <person name="Pearson M."/>
            <person name="Priest M."/>
            <person name="Roberts A."/>
            <person name="Saif S."/>
            <person name="Shea T."/>
            <person name="Sisk P."/>
            <person name="Sykes S."/>
            <person name="Wortman J."/>
            <person name="Nusbaum C."/>
            <person name="Birren B."/>
        </authorList>
    </citation>
    <scope>NUCLEOTIDE SEQUENCE [LARGE SCALE GENOMIC DNA]</scope>
    <source>
        <strain evidence="2 3">VS20</strain>
    </source>
</reference>
<feature type="compositionally biased region" description="Basic and acidic residues" evidence="1">
    <location>
        <begin position="410"/>
        <end position="443"/>
    </location>
</feature>
<protein>
    <submittedName>
        <fullName evidence="2">Uncharacterized protein</fullName>
    </submittedName>
</protein>
<feature type="region of interest" description="Disordered" evidence="1">
    <location>
        <begin position="119"/>
        <end position="142"/>
    </location>
</feature>
<dbReference type="OrthoDB" id="115683at2759"/>
<dbReference type="RefSeq" id="XP_008612556.1">
    <property type="nucleotide sequence ID" value="XM_008614334.1"/>
</dbReference>
<dbReference type="VEuPathDB" id="FungiDB:SDRG_08446"/>
<gene>
    <name evidence="2" type="ORF">SDRG_08446</name>
</gene>
<accession>T0Q8L4</accession>
<feature type="compositionally biased region" description="Basic and acidic residues" evidence="1">
    <location>
        <begin position="653"/>
        <end position="662"/>
    </location>
</feature>
<feature type="compositionally biased region" description="Polar residues" evidence="1">
    <location>
        <begin position="119"/>
        <end position="133"/>
    </location>
</feature>
<evidence type="ECO:0000256" key="1">
    <source>
        <dbReference type="SAM" id="MobiDB-lite"/>
    </source>
</evidence>
<dbReference type="Proteomes" id="UP000030762">
    <property type="component" value="Unassembled WGS sequence"/>
</dbReference>
<feature type="compositionally biased region" description="Basic and acidic residues" evidence="1">
    <location>
        <begin position="593"/>
        <end position="639"/>
    </location>
</feature>
<sequence length="662" mass="75375">MSPREMPAGAVPHGTKSLGLMKTLRCPHKTCAEPLVHKPVPDERLPRTRRPSCVREDTGAAPGDCLVDRSRPLQRVLLGNSTQSPTLGLPDQASTQRSEAVATDCSPLTIGPLSLEFSKSTAGRARPTSTTGRLPQDPSTKSKTKTLTLVKKLTLSPREESQVNAAAARVTDLNKLRVHTIEVDTASPRHDHPRKYSAYLFSSPQGGYGVMACNQSPNLESFRLDKFTGEAMYPGLGSLFADYMVRFNTAVRSDEFFHCTTWTDEHKYQALKMCLGPEPADWVRANEAAWMAATPNYGYRDLALRITEHYAPKLEDDQVLALMRKAKRYGDTWALHAHYMRYLQRIARIPSSTVLDIFCSYACPEHTTLLAGHIDERRRNDPAMLDELVQHLVAVTGSGFAYGLRPKRQPRNERRHDAPRDSAVRQDDEREYAVRHDAAREDDASNGVARLCAQRERDVGKDDAHPRVRRHGDPREEDPRDDAKCQDDDKCDAQCRHIPPKLDYARPHAKRCDERCAKREDERWDHEHCHVNCVRIHAVQPVEDDECHDGQCRDDDRQVEQRDDDDPHQDNQAGDDDQRDDDDPRQDDQDLEDNTRDDATCQDDAKHGNKCRNDSIEQDDARQHEERRDKRRYHKDDCMTSHAVQPAEDDECRDSQGRDHER</sequence>
<dbReference type="EMBL" id="JH767156">
    <property type="protein sequence ID" value="EQC34244.1"/>
    <property type="molecule type" value="Genomic_DNA"/>
</dbReference>
<feature type="compositionally biased region" description="Basic and acidic residues" evidence="1">
    <location>
        <begin position="453"/>
        <end position="492"/>
    </location>
</feature>
<dbReference type="AlphaFoldDB" id="T0Q8L4"/>
<proteinExistence type="predicted"/>
<feature type="compositionally biased region" description="Acidic residues" evidence="1">
    <location>
        <begin position="562"/>
        <end position="592"/>
    </location>
</feature>
<evidence type="ECO:0000313" key="3">
    <source>
        <dbReference type="Proteomes" id="UP000030762"/>
    </source>
</evidence>
<dbReference type="InParanoid" id="T0Q8L4"/>